<dbReference type="Proteomes" id="UP001059859">
    <property type="component" value="Chromosome"/>
</dbReference>
<feature type="transmembrane region" description="Helical" evidence="1">
    <location>
        <begin position="123"/>
        <end position="141"/>
    </location>
</feature>
<feature type="transmembrane region" description="Helical" evidence="1">
    <location>
        <begin position="100"/>
        <end position="117"/>
    </location>
</feature>
<keyword evidence="1" id="KW-0812">Transmembrane</keyword>
<evidence type="ECO:0000313" key="2">
    <source>
        <dbReference type="EMBL" id="UWX97593.1"/>
    </source>
</evidence>
<keyword evidence="1" id="KW-1133">Transmembrane helix</keyword>
<gene>
    <name evidence="2" type="ORF">N2K95_02595</name>
</gene>
<reference evidence="2" key="1">
    <citation type="submission" date="2022-09" db="EMBL/GenBank/DDBJ databases">
        <title>Novel species in genus Arthrobacter.</title>
        <authorList>
            <person name="Liu Y."/>
        </authorList>
    </citation>
    <scope>NUCLEOTIDE SEQUENCE</scope>
    <source>
        <strain evidence="2">Zg-Y815</strain>
    </source>
</reference>
<organism evidence="2 3">
    <name type="scientific">Arthrobacter zhaoxinii</name>
    <dbReference type="NCBI Taxonomy" id="2964616"/>
    <lineage>
        <taxon>Bacteria</taxon>
        <taxon>Bacillati</taxon>
        <taxon>Actinomycetota</taxon>
        <taxon>Actinomycetes</taxon>
        <taxon>Micrococcales</taxon>
        <taxon>Micrococcaceae</taxon>
        <taxon>Arthrobacter</taxon>
    </lineage>
</organism>
<proteinExistence type="predicted"/>
<feature type="transmembrane region" description="Helical" evidence="1">
    <location>
        <begin position="42"/>
        <end position="62"/>
    </location>
</feature>
<feature type="transmembrane region" description="Helical" evidence="1">
    <location>
        <begin position="74"/>
        <end position="93"/>
    </location>
</feature>
<keyword evidence="3" id="KW-1185">Reference proteome</keyword>
<sequence>MSEHVPPGTSYINPYNGRSGAGQVPAAAGGTPIRPKQVDSSFGLLLGSLSLTALGILTRIILLNAGDGVTGEGAVWLVTLGICFAVTSVAAGFIRKGHHWARILLTAYTAVSVLTFLTGTNLLSWGAILTLVAATVLLYWAPSRAYFKAMDQHRRNTTS</sequence>
<accession>A0ABY5YRP1</accession>
<evidence type="ECO:0000256" key="1">
    <source>
        <dbReference type="SAM" id="Phobius"/>
    </source>
</evidence>
<evidence type="ECO:0000313" key="3">
    <source>
        <dbReference type="Proteomes" id="UP001059859"/>
    </source>
</evidence>
<protein>
    <recommendedName>
        <fullName evidence="4">Integral membrane protein</fullName>
    </recommendedName>
</protein>
<dbReference type="RefSeq" id="WP_260652780.1">
    <property type="nucleotide sequence ID" value="NZ_CP104275.1"/>
</dbReference>
<evidence type="ECO:0008006" key="4">
    <source>
        <dbReference type="Google" id="ProtNLM"/>
    </source>
</evidence>
<keyword evidence="1" id="KW-0472">Membrane</keyword>
<dbReference type="EMBL" id="CP104275">
    <property type="protein sequence ID" value="UWX97593.1"/>
    <property type="molecule type" value="Genomic_DNA"/>
</dbReference>
<name>A0ABY5YRP1_9MICC</name>